<dbReference type="Pfam" id="PF13811">
    <property type="entry name" value="DUF4186"/>
    <property type="match status" value="1"/>
</dbReference>
<dbReference type="Proteomes" id="UP001597128">
    <property type="component" value="Unassembled WGS sequence"/>
</dbReference>
<dbReference type="EMBL" id="JBHTKB010000003">
    <property type="protein sequence ID" value="MFD0914666.1"/>
    <property type="molecule type" value="Genomic_DNA"/>
</dbReference>
<evidence type="ECO:0000313" key="1">
    <source>
        <dbReference type="EMBL" id="MFD0914666.1"/>
    </source>
</evidence>
<name>A0ABW3FCX9_9PROT</name>
<gene>
    <name evidence="1" type="ORF">ACFQ1Z_13985</name>
</gene>
<accession>A0ABW3FCX9</accession>
<comment type="caution">
    <text evidence="1">The sequence shown here is derived from an EMBL/GenBank/DDBJ whole genome shotgun (WGS) entry which is preliminary data.</text>
</comment>
<organism evidence="1 2">
    <name type="scientific">Methylophilus luteus</name>
    <dbReference type="NCBI Taxonomy" id="640108"/>
    <lineage>
        <taxon>Bacteria</taxon>
        <taxon>Pseudomonadati</taxon>
        <taxon>Pseudomonadota</taxon>
        <taxon>Betaproteobacteria</taxon>
        <taxon>Nitrosomonadales</taxon>
        <taxon>Methylophilaceae</taxon>
        <taxon>Methylophilus</taxon>
    </lineage>
</organism>
<dbReference type="RefSeq" id="WP_379058789.1">
    <property type="nucleotide sequence ID" value="NZ_JBHTKB010000003.1"/>
</dbReference>
<dbReference type="InterPro" id="IPR020378">
    <property type="entry name" value="DUF4186"/>
</dbReference>
<reference evidence="2" key="1">
    <citation type="journal article" date="2019" name="Int. J. Syst. Evol. Microbiol.">
        <title>The Global Catalogue of Microorganisms (GCM) 10K type strain sequencing project: providing services to taxonomists for standard genome sequencing and annotation.</title>
        <authorList>
            <consortium name="The Broad Institute Genomics Platform"/>
            <consortium name="The Broad Institute Genome Sequencing Center for Infectious Disease"/>
            <person name="Wu L."/>
            <person name="Ma J."/>
        </authorList>
    </citation>
    <scope>NUCLEOTIDE SEQUENCE [LARGE SCALE GENOMIC DNA]</scope>
    <source>
        <strain evidence="2">CCUG 58412</strain>
    </source>
</reference>
<protein>
    <submittedName>
        <fullName evidence="1">DUF4186 domain-containing protein</fullName>
    </submittedName>
</protein>
<evidence type="ECO:0000313" key="2">
    <source>
        <dbReference type="Proteomes" id="UP001597128"/>
    </source>
</evidence>
<keyword evidence="2" id="KW-1185">Reference proteome</keyword>
<proteinExistence type="predicted"/>
<sequence>MRDLDQLFQTLQRSTFRTSFKLNARDMQYLRQKGMAVVLDHAEAFIADRLAPAVIANEGQQTPMRGHPVFVAQHATATCCRGCLLKWHKIPQGRALSLDEQAYIVVVLERWLLPLLAD</sequence>